<accession>A0A1I2IRZ3</accession>
<sequence length="176" mass="19695">MKPRLLVLSDLWGIEKAPWLNHYLIDLSAVFDIQVYDSCQLAGLPTEELPEAVRHAHFVNEGIEAACNQLLRLEPKAVTVLAFSVGGTIAWQAGLKGLPIQRLIALSSTRLRYETQSLNTPVHLYFGANDPYAPASEWLERMPVTYERIPGFGHQLYTEQQIAQQIVKELKASATP</sequence>
<evidence type="ECO:0000313" key="1">
    <source>
        <dbReference type="EMBL" id="SFF43817.1"/>
    </source>
</evidence>
<proteinExistence type="predicted"/>
<keyword evidence="2" id="KW-1185">Reference proteome</keyword>
<dbReference type="EMBL" id="FONW01000006">
    <property type="protein sequence ID" value="SFF43817.1"/>
    <property type="molecule type" value="Genomic_DNA"/>
</dbReference>
<dbReference type="SUPFAM" id="SSF53474">
    <property type="entry name" value="alpha/beta-Hydrolases"/>
    <property type="match status" value="1"/>
</dbReference>
<organism evidence="1 2">
    <name type="scientific">Sunxiuqinia elliptica</name>
    <dbReference type="NCBI Taxonomy" id="655355"/>
    <lineage>
        <taxon>Bacteria</taxon>
        <taxon>Pseudomonadati</taxon>
        <taxon>Bacteroidota</taxon>
        <taxon>Bacteroidia</taxon>
        <taxon>Marinilabiliales</taxon>
        <taxon>Prolixibacteraceae</taxon>
        <taxon>Sunxiuqinia</taxon>
    </lineage>
</organism>
<reference evidence="1 2" key="1">
    <citation type="submission" date="2016-10" db="EMBL/GenBank/DDBJ databases">
        <authorList>
            <person name="de Groot N.N."/>
        </authorList>
    </citation>
    <scope>NUCLEOTIDE SEQUENCE [LARGE SCALE GENOMIC DNA]</scope>
    <source>
        <strain evidence="1 2">CGMCC 1.9156</strain>
    </source>
</reference>
<evidence type="ECO:0008006" key="3">
    <source>
        <dbReference type="Google" id="ProtNLM"/>
    </source>
</evidence>
<dbReference type="Proteomes" id="UP000198964">
    <property type="component" value="Unassembled WGS sequence"/>
</dbReference>
<dbReference type="RefSeq" id="WP_093920282.1">
    <property type="nucleotide sequence ID" value="NZ_FONW01000006.1"/>
</dbReference>
<dbReference type="AlphaFoldDB" id="A0A1I2IRZ3"/>
<dbReference type="InterPro" id="IPR029058">
    <property type="entry name" value="AB_hydrolase_fold"/>
</dbReference>
<name>A0A1I2IRZ3_9BACT</name>
<evidence type="ECO:0000313" key="2">
    <source>
        <dbReference type="Proteomes" id="UP000198964"/>
    </source>
</evidence>
<dbReference type="STRING" id="655355.SAMN05216283_106151"/>
<dbReference type="Gene3D" id="3.40.50.1820">
    <property type="entry name" value="alpha/beta hydrolase"/>
    <property type="match status" value="1"/>
</dbReference>
<protein>
    <recommendedName>
        <fullName evidence="3">Alpha/beta hydrolase</fullName>
    </recommendedName>
</protein>
<gene>
    <name evidence="1" type="ORF">SAMN05216283_106151</name>
</gene>